<gene>
    <name evidence="2" type="ORF">JG688_00015663</name>
</gene>
<reference evidence="2" key="1">
    <citation type="submission" date="2021-01" db="EMBL/GenBank/DDBJ databases">
        <title>Phytophthora aleatoria, a newly-described species from Pinus radiata is distinct from Phytophthora cactorum isolates based on comparative genomics.</title>
        <authorList>
            <person name="Mcdougal R."/>
            <person name="Panda P."/>
            <person name="Williams N."/>
            <person name="Studholme D.J."/>
        </authorList>
    </citation>
    <scope>NUCLEOTIDE SEQUENCE</scope>
    <source>
        <strain evidence="2">NZFS 4037</strain>
    </source>
</reference>
<dbReference type="InterPro" id="IPR048324">
    <property type="entry name" value="ZSWIM1-3_RNaseH-like"/>
</dbReference>
<proteinExistence type="predicted"/>
<dbReference type="Proteomes" id="UP000709295">
    <property type="component" value="Unassembled WGS sequence"/>
</dbReference>
<protein>
    <recommendedName>
        <fullName evidence="1">ZSWIM1/3 RNaseH-like domain-containing protein</fullName>
    </recommendedName>
</protein>
<evidence type="ECO:0000313" key="2">
    <source>
        <dbReference type="EMBL" id="KAG6947144.1"/>
    </source>
</evidence>
<evidence type="ECO:0000313" key="3">
    <source>
        <dbReference type="Proteomes" id="UP000709295"/>
    </source>
</evidence>
<dbReference type="EMBL" id="JAENGY010001752">
    <property type="protein sequence ID" value="KAG6947144.1"/>
    <property type="molecule type" value="Genomic_DNA"/>
</dbReference>
<evidence type="ECO:0000259" key="1">
    <source>
        <dbReference type="Pfam" id="PF21056"/>
    </source>
</evidence>
<feature type="domain" description="ZSWIM1/3 RNaseH-like" evidence="1">
    <location>
        <begin position="25"/>
        <end position="76"/>
    </location>
</feature>
<keyword evidence="3" id="KW-1185">Reference proteome</keyword>
<sequence>MIQDIKRTSRGEKTYTQRALAVLDEFMESGHGNTSEYIVDSETNVARVVTFQSASQKGLFAAFSEAVLVDSTDGTSVN</sequence>
<organism evidence="2 3">
    <name type="scientific">Phytophthora aleatoria</name>
    <dbReference type="NCBI Taxonomy" id="2496075"/>
    <lineage>
        <taxon>Eukaryota</taxon>
        <taxon>Sar</taxon>
        <taxon>Stramenopiles</taxon>
        <taxon>Oomycota</taxon>
        <taxon>Peronosporomycetes</taxon>
        <taxon>Peronosporales</taxon>
        <taxon>Peronosporaceae</taxon>
        <taxon>Phytophthora</taxon>
    </lineage>
</organism>
<name>A0A8J5I565_9STRA</name>
<accession>A0A8J5I565</accession>
<dbReference type="Pfam" id="PF21056">
    <property type="entry name" value="ZSWIM1-3_RNaseH-like"/>
    <property type="match status" value="1"/>
</dbReference>
<dbReference type="AlphaFoldDB" id="A0A8J5I565"/>
<comment type="caution">
    <text evidence="2">The sequence shown here is derived from an EMBL/GenBank/DDBJ whole genome shotgun (WGS) entry which is preliminary data.</text>
</comment>